<evidence type="ECO:0000313" key="7">
    <source>
        <dbReference type="EMBL" id="QDU32151.1"/>
    </source>
</evidence>
<keyword evidence="3 5" id="KW-0663">Pyridoxal phosphate</keyword>
<accession>A0A517YPK3</accession>
<dbReference type="SUPFAM" id="SSF53686">
    <property type="entry name" value="Tryptophan synthase beta subunit-like PLP-dependent enzymes"/>
    <property type="match status" value="1"/>
</dbReference>
<feature type="domain" description="Tryptophan synthase beta chain-like PALP" evidence="6">
    <location>
        <begin position="51"/>
        <end position="344"/>
    </location>
</feature>
<dbReference type="Gene3D" id="3.40.50.1100">
    <property type="match status" value="2"/>
</dbReference>
<evidence type="ECO:0000256" key="4">
    <source>
        <dbReference type="PIRSR" id="PIRSR006278-1"/>
    </source>
</evidence>
<reference evidence="7 8" key="1">
    <citation type="submission" date="2019-02" db="EMBL/GenBank/DDBJ databases">
        <title>Deep-cultivation of Planctomycetes and their phenomic and genomic characterization uncovers novel biology.</title>
        <authorList>
            <person name="Wiegand S."/>
            <person name="Jogler M."/>
            <person name="Boedeker C."/>
            <person name="Pinto D."/>
            <person name="Vollmers J."/>
            <person name="Rivas-Marin E."/>
            <person name="Kohn T."/>
            <person name="Peeters S.H."/>
            <person name="Heuer A."/>
            <person name="Rast P."/>
            <person name="Oberbeckmann S."/>
            <person name="Bunk B."/>
            <person name="Jeske O."/>
            <person name="Meyerdierks A."/>
            <person name="Storesund J.E."/>
            <person name="Kallscheuer N."/>
            <person name="Luecker S."/>
            <person name="Lage O.M."/>
            <person name="Pohl T."/>
            <person name="Merkel B.J."/>
            <person name="Hornburger P."/>
            <person name="Mueller R.-W."/>
            <person name="Bruemmer F."/>
            <person name="Labrenz M."/>
            <person name="Spormann A.M."/>
            <person name="Op den Camp H."/>
            <person name="Overmann J."/>
            <person name="Amann R."/>
            <person name="Jetten M.S.M."/>
            <person name="Mascher T."/>
            <person name="Medema M.H."/>
            <person name="Devos D.P."/>
            <person name="Kaster A.-K."/>
            <person name="Ovreas L."/>
            <person name="Rohde M."/>
            <person name="Galperin M.Y."/>
            <person name="Jogler C."/>
        </authorList>
    </citation>
    <scope>NUCLEOTIDE SEQUENCE [LARGE SCALE GENOMIC DNA]</scope>
    <source>
        <strain evidence="7 8">KS4</strain>
    </source>
</reference>
<dbReference type="InterPro" id="IPR036052">
    <property type="entry name" value="TrpB-like_PALP_sf"/>
</dbReference>
<keyword evidence="7" id="KW-0456">Lyase</keyword>
<sequence length="358" mass="38409">MGRRVFFIGVVAGRMFGMNTKTAPELDQLPRTRFADLPTAIERMDKLEAALSAELERPVPELWVKRDDQTGLAFGGNKTRKLEFLIADAVAQGARCVITAGAAQSNHCRQTAAAAVKVGLDCHLVLVGQKPEKSNGNLLLDELLGAKVHWCTREERPALMESLNKQLEEAGENPYLIPVGGSNEIGSVGYVVAMQEMMGKLGVFGERPTHIVFPTGSGGTQVGLVVGAKLCGYEGKIIGVNVSKGSGEGPTFEEQMAEIALKTAKRIGSEDTFTADDFIVNQNYLGVGYGVVTDAEREAISLLAKTEGLFVCPVYTGRAMAGLLDMVRSGELTADDKVVFWHTGGGPALFAYRDELNV</sequence>
<dbReference type="PIRSF" id="PIRSF006278">
    <property type="entry name" value="ACCD_DCysDesulf"/>
    <property type="match status" value="1"/>
</dbReference>
<evidence type="ECO:0000256" key="2">
    <source>
        <dbReference type="ARBA" id="ARBA00008639"/>
    </source>
</evidence>
<organism evidence="7 8">
    <name type="scientific">Poriferisphaera corsica</name>
    <dbReference type="NCBI Taxonomy" id="2528020"/>
    <lineage>
        <taxon>Bacteria</taxon>
        <taxon>Pseudomonadati</taxon>
        <taxon>Planctomycetota</taxon>
        <taxon>Phycisphaerae</taxon>
        <taxon>Phycisphaerales</taxon>
        <taxon>Phycisphaeraceae</taxon>
        <taxon>Poriferisphaera</taxon>
    </lineage>
</organism>
<evidence type="ECO:0000256" key="3">
    <source>
        <dbReference type="ARBA" id="ARBA00022898"/>
    </source>
</evidence>
<dbReference type="OrthoDB" id="9801249at2"/>
<dbReference type="AlphaFoldDB" id="A0A517YPK3"/>
<gene>
    <name evidence="7" type="primary">cuyA</name>
    <name evidence="7" type="ORF">KS4_01800</name>
</gene>
<proteinExistence type="inferred from homology"/>
<evidence type="ECO:0000256" key="1">
    <source>
        <dbReference type="ARBA" id="ARBA00001933"/>
    </source>
</evidence>
<protein>
    <submittedName>
        <fullName evidence="7">L-cysteate sulfo-lyase</fullName>
        <ecNumber evidence="7">4.4.1.25</ecNumber>
    </submittedName>
</protein>
<dbReference type="InterPro" id="IPR001926">
    <property type="entry name" value="TrpB-like_PALP"/>
</dbReference>
<dbReference type="EC" id="4.4.1.25" evidence="7"/>
<comment type="cofactor">
    <cofactor evidence="1">
        <name>pyridoxal 5'-phosphate</name>
        <dbReference type="ChEBI" id="CHEBI:597326"/>
    </cofactor>
</comment>
<dbReference type="KEGG" id="pcor:KS4_01800"/>
<dbReference type="GO" id="GO:0019148">
    <property type="term" value="F:D-cysteine desulfhydrase activity"/>
    <property type="evidence" value="ECO:0007669"/>
    <property type="project" value="TreeGrafter"/>
</dbReference>
<dbReference type="GO" id="GO:0034011">
    <property type="term" value="F:L-cysteate sulfo-lyase activity"/>
    <property type="evidence" value="ECO:0007669"/>
    <property type="project" value="UniProtKB-EC"/>
</dbReference>
<dbReference type="Pfam" id="PF00291">
    <property type="entry name" value="PALP"/>
    <property type="match status" value="1"/>
</dbReference>
<dbReference type="EMBL" id="CP036425">
    <property type="protein sequence ID" value="QDU32151.1"/>
    <property type="molecule type" value="Genomic_DNA"/>
</dbReference>
<dbReference type="PANTHER" id="PTHR43780">
    <property type="entry name" value="1-AMINOCYCLOPROPANE-1-CARBOXYLATE DEAMINASE-RELATED"/>
    <property type="match status" value="1"/>
</dbReference>
<evidence type="ECO:0000313" key="8">
    <source>
        <dbReference type="Proteomes" id="UP000317369"/>
    </source>
</evidence>
<dbReference type="InterPro" id="IPR027278">
    <property type="entry name" value="ACCD_DCysDesulf"/>
</dbReference>
<name>A0A517YPK3_9BACT</name>
<keyword evidence="8" id="KW-1185">Reference proteome</keyword>
<feature type="modified residue" description="N6-(pyridoxal phosphate)lysine" evidence="5">
    <location>
        <position position="78"/>
    </location>
</feature>
<feature type="active site" description="Nucleophile" evidence="4">
    <location>
        <position position="105"/>
    </location>
</feature>
<evidence type="ECO:0000256" key="5">
    <source>
        <dbReference type="PIRSR" id="PIRSR006278-2"/>
    </source>
</evidence>
<dbReference type="PANTHER" id="PTHR43780:SF2">
    <property type="entry name" value="1-AMINOCYCLOPROPANE-1-CARBOXYLATE DEAMINASE-RELATED"/>
    <property type="match status" value="1"/>
</dbReference>
<comment type="similarity">
    <text evidence="2">Belongs to the ACC deaminase/D-cysteine desulfhydrase family.</text>
</comment>
<dbReference type="Proteomes" id="UP000317369">
    <property type="component" value="Chromosome"/>
</dbReference>
<evidence type="ECO:0000259" key="6">
    <source>
        <dbReference type="Pfam" id="PF00291"/>
    </source>
</evidence>